<accession>A0A7V0XEK0</accession>
<dbReference type="EMBL" id="DSBX01000030">
    <property type="protein sequence ID" value="HDQ98854.1"/>
    <property type="molecule type" value="Genomic_DNA"/>
</dbReference>
<protein>
    <recommendedName>
        <fullName evidence="2">Type IX secretion system membrane protein PorP/SprF</fullName>
    </recommendedName>
</protein>
<gene>
    <name evidence="1" type="ORF">ENN51_01005</name>
</gene>
<dbReference type="Proteomes" id="UP000885672">
    <property type="component" value="Unassembled WGS sequence"/>
</dbReference>
<feature type="non-terminal residue" evidence="1">
    <location>
        <position position="268"/>
    </location>
</feature>
<name>A0A7V0XEK0_UNCW3</name>
<reference evidence="1" key="1">
    <citation type="journal article" date="2020" name="mSystems">
        <title>Genome- and Community-Level Interaction Insights into Carbon Utilization and Element Cycling Functions of Hydrothermarchaeota in Hydrothermal Sediment.</title>
        <authorList>
            <person name="Zhou Z."/>
            <person name="Liu Y."/>
            <person name="Xu W."/>
            <person name="Pan J."/>
            <person name="Luo Z.H."/>
            <person name="Li M."/>
        </authorList>
    </citation>
    <scope>NUCLEOTIDE SEQUENCE [LARGE SCALE GENOMIC DNA]</scope>
    <source>
        <strain evidence="1">SpSt-1182</strain>
    </source>
</reference>
<comment type="caution">
    <text evidence="1">The sequence shown here is derived from an EMBL/GenBank/DDBJ whole genome shotgun (WGS) entry which is preliminary data.</text>
</comment>
<evidence type="ECO:0008006" key="2">
    <source>
        <dbReference type="Google" id="ProtNLM"/>
    </source>
</evidence>
<dbReference type="AlphaFoldDB" id="A0A7V0XEK0"/>
<proteinExistence type="predicted"/>
<organism evidence="1">
    <name type="scientific">candidate division WOR-3 bacterium</name>
    <dbReference type="NCBI Taxonomy" id="2052148"/>
    <lineage>
        <taxon>Bacteria</taxon>
        <taxon>Bacteria division WOR-3</taxon>
    </lineage>
</organism>
<evidence type="ECO:0000313" key="1">
    <source>
        <dbReference type="EMBL" id="HDQ98854.1"/>
    </source>
</evidence>
<sequence length="268" mass="27835">MNVIALVLCLVAGPPQVPGSWAVTDDVFAVFGNPAGLARSRGWNAALLYSFALAPPLDNSAVAAAFGPVGGYWSADGYGLALGAGDKAAMAGLRLERDSLTRWTIGTMTRPASWVSVGLVWRDLTRDWGSLGGAVAVRPLGRRLTLSADAVTGRLGLGGYLPGEPVVGVEVEPLDGLVIAGRVKPSDWSFNAGVRFGLGRVGVGGVGSRIGAMHQGGAYVTMSSEPGRSIVSGPARWLELRLAGPLNEDRPGFSLLGNRGGRDFRELL</sequence>